<dbReference type="HOGENOM" id="CLU_091428_2_0_5"/>
<dbReference type="eggNOG" id="COG3871">
    <property type="taxonomic scope" value="Bacteria"/>
</dbReference>
<dbReference type="OrthoDB" id="1432662at2"/>
<dbReference type="Pfam" id="PF16242">
    <property type="entry name" value="Pyrid_ox_like"/>
    <property type="match status" value="1"/>
</dbReference>
<accession>W0AC69</accession>
<dbReference type="Gene3D" id="2.30.110.10">
    <property type="entry name" value="Electron Transport, Fmn-binding Protein, Chain A"/>
    <property type="match status" value="1"/>
</dbReference>
<dbReference type="SUPFAM" id="SSF50475">
    <property type="entry name" value="FMN-binding split barrel"/>
    <property type="match status" value="1"/>
</dbReference>
<reference evidence="2 3" key="1">
    <citation type="submission" date="2013-07" db="EMBL/GenBank/DDBJ databases">
        <title>Completed genome of Sphingomonas sanxanigenens NX02.</title>
        <authorList>
            <person name="Ma T."/>
            <person name="Huang H."/>
            <person name="Wu M."/>
            <person name="Li X."/>
            <person name="Li G."/>
        </authorList>
    </citation>
    <scope>NUCLEOTIDE SEQUENCE [LARGE SCALE GENOMIC DNA]</scope>
    <source>
        <strain evidence="2 3">NX02</strain>
    </source>
</reference>
<dbReference type="InterPro" id="IPR012349">
    <property type="entry name" value="Split_barrel_FMN-bd"/>
</dbReference>
<dbReference type="AlphaFoldDB" id="W0AC69"/>
<dbReference type="InterPro" id="IPR052917">
    <property type="entry name" value="Stress-Dev_Protein"/>
</dbReference>
<dbReference type="STRING" id="1123269.NX02_14960"/>
<protein>
    <recommendedName>
        <fullName evidence="1">General stress protein FMN-binding split barrel domain-containing protein</fullName>
    </recommendedName>
</protein>
<keyword evidence="3" id="KW-1185">Reference proteome</keyword>
<dbReference type="RefSeq" id="WP_025292879.1">
    <property type="nucleotide sequence ID" value="NZ_CP006644.1"/>
</dbReference>
<dbReference type="EMBL" id="CP006644">
    <property type="protein sequence ID" value="AHE54676.1"/>
    <property type="molecule type" value="Genomic_DNA"/>
</dbReference>
<dbReference type="InterPro" id="IPR038725">
    <property type="entry name" value="YdaG_split_barrel_FMN-bd"/>
</dbReference>
<dbReference type="KEGG" id="ssan:NX02_14960"/>
<organism evidence="2 3">
    <name type="scientific">Sphingomonas sanxanigenens DSM 19645 = NX02</name>
    <dbReference type="NCBI Taxonomy" id="1123269"/>
    <lineage>
        <taxon>Bacteria</taxon>
        <taxon>Pseudomonadati</taxon>
        <taxon>Pseudomonadota</taxon>
        <taxon>Alphaproteobacteria</taxon>
        <taxon>Sphingomonadales</taxon>
        <taxon>Sphingomonadaceae</taxon>
        <taxon>Sphingomonas</taxon>
    </lineage>
</organism>
<dbReference type="Proteomes" id="UP000018851">
    <property type="component" value="Chromosome"/>
</dbReference>
<evidence type="ECO:0000259" key="1">
    <source>
        <dbReference type="Pfam" id="PF16242"/>
    </source>
</evidence>
<dbReference type="PANTHER" id="PTHR34818">
    <property type="entry name" value="PROTEIN BLI-3"/>
    <property type="match status" value="1"/>
</dbReference>
<dbReference type="PATRIC" id="fig|1123269.5.peg.2918"/>
<name>W0AC69_9SPHN</name>
<gene>
    <name evidence="2" type="ORF">NX02_14960</name>
</gene>
<sequence length="160" mass="17843">MTTDTDIRDRFWKDLKASPFLMVALDNSPQHSLPMTAHFDDGTSGPLWIFTSRDNRLVTGLDHGGSAMAQFVAKGHDLFACLHGVLTIDNNPAMIDHFWSAKVATWYPDGRQDASLTLLRLDIEDAEIWLADSSYSGLFTRIFGGDLRAEVADKHAELTF</sequence>
<dbReference type="PANTHER" id="PTHR34818:SF1">
    <property type="entry name" value="PROTEIN BLI-3"/>
    <property type="match status" value="1"/>
</dbReference>
<proteinExistence type="predicted"/>
<evidence type="ECO:0000313" key="3">
    <source>
        <dbReference type="Proteomes" id="UP000018851"/>
    </source>
</evidence>
<evidence type="ECO:0000313" key="2">
    <source>
        <dbReference type="EMBL" id="AHE54676.1"/>
    </source>
</evidence>
<feature type="domain" description="General stress protein FMN-binding split barrel" evidence="1">
    <location>
        <begin position="9"/>
        <end position="138"/>
    </location>
</feature>